<dbReference type="Gene3D" id="1.10.150.390">
    <property type="match status" value="1"/>
</dbReference>
<evidence type="ECO:0000256" key="9">
    <source>
        <dbReference type="ARBA" id="ARBA00022833"/>
    </source>
</evidence>
<evidence type="ECO:0000256" key="10">
    <source>
        <dbReference type="ARBA" id="ARBA00022842"/>
    </source>
</evidence>
<dbReference type="Gene3D" id="6.20.50.80">
    <property type="match status" value="1"/>
</dbReference>
<feature type="compositionally biased region" description="Basic residues" evidence="16">
    <location>
        <begin position="1735"/>
        <end position="1759"/>
    </location>
</feature>
<evidence type="ECO:0000256" key="15">
    <source>
        <dbReference type="RuleBase" id="RU004279"/>
    </source>
</evidence>
<dbReference type="InterPro" id="IPR000684">
    <property type="entry name" value="RNA_pol_II_repeat_euk"/>
</dbReference>
<keyword evidence="8" id="KW-0677">Repeat</keyword>
<keyword evidence="19" id="KW-1185">Reference proteome</keyword>
<dbReference type="Pfam" id="PF04992">
    <property type="entry name" value="RNA_pol_Rpb1_6"/>
    <property type="match status" value="1"/>
</dbReference>
<feature type="compositionally biased region" description="Acidic residues" evidence="16">
    <location>
        <begin position="155"/>
        <end position="165"/>
    </location>
</feature>
<evidence type="ECO:0000256" key="2">
    <source>
        <dbReference type="ARBA" id="ARBA00006460"/>
    </source>
</evidence>
<keyword evidence="12 15" id="KW-0804">Transcription</keyword>
<comment type="subcellular location">
    <subcellularLocation>
        <location evidence="1">Nucleus</location>
    </subcellularLocation>
</comment>
<dbReference type="Gene3D" id="3.30.1360.140">
    <property type="match status" value="1"/>
</dbReference>
<keyword evidence="7" id="KW-0479">Metal-binding</keyword>
<accession>A0ABP1CQM8</accession>
<comment type="similarity">
    <text evidence="2 15">Belongs to the RNA polymerase beta' chain family.</text>
</comment>
<evidence type="ECO:0000256" key="12">
    <source>
        <dbReference type="ARBA" id="ARBA00023163"/>
    </source>
</evidence>
<dbReference type="InterPro" id="IPR007083">
    <property type="entry name" value="RNA_pol_Rpb1_4"/>
</dbReference>
<evidence type="ECO:0000256" key="5">
    <source>
        <dbReference type="ARBA" id="ARBA00022679"/>
    </source>
</evidence>
<dbReference type="Proteomes" id="UP001497453">
    <property type="component" value="Chromosome 1"/>
</dbReference>
<dbReference type="PROSITE" id="PS00115">
    <property type="entry name" value="RNA_POL_II_REPEAT"/>
    <property type="match status" value="1"/>
</dbReference>
<dbReference type="SUPFAM" id="SSF64484">
    <property type="entry name" value="beta and beta-prime subunits of DNA dependent RNA-polymerase"/>
    <property type="match status" value="1"/>
</dbReference>
<dbReference type="SMART" id="SM00663">
    <property type="entry name" value="RPOLA_N"/>
    <property type="match status" value="1"/>
</dbReference>
<dbReference type="CDD" id="cd02733">
    <property type="entry name" value="RNAP_II_RPB1_N"/>
    <property type="match status" value="1"/>
</dbReference>
<dbReference type="PANTHER" id="PTHR19376">
    <property type="entry name" value="DNA-DIRECTED RNA POLYMERASE"/>
    <property type="match status" value="1"/>
</dbReference>
<feature type="compositionally biased region" description="Low complexity" evidence="16">
    <location>
        <begin position="1603"/>
        <end position="1668"/>
    </location>
</feature>
<comment type="catalytic activity">
    <reaction evidence="14 15">
        <text>RNA(n) + a ribonucleoside 5'-triphosphate = RNA(n+1) + diphosphate</text>
        <dbReference type="Rhea" id="RHEA:21248"/>
        <dbReference type="Rhea" id="RHEA-COMP:14527"/>
        <dbReference type="Rhea" id="RHEA-COMP:17342"/>
        <dbReference type="ChEBI" id="CHEBI:33019"/>
        <dbReference type="ChEBI" id="CHEBI:61557"/>
        <dbReference type="ChEBI" id="CHEBI:140395"/>
        <dbReference type="EC" id="2.7.7.6"/>
    </reaction>
</comment>
<dbReference type="Gene3D" id="2.40.40.20">
    <property type="match status" value="1"/>
</dbReference>
<keyword evidence="11" id="KW-0238">DNA-binding</keyword>
<keyword evidence="10" id="KW-0460">Magnesium</keyword>
<dbReference type="InterPro" id="IPR007073">
    <property type="entry name" value="RNA_pol_Rpb1_7"/>
</dbReference>
<protein>
    <recommendedName>
        <fullName evidence="15">DNA-directed RNA polymerase subunit</fullName>
        <ecNumber evidence="15">2.7.7.6</ecNumber>
    </recommendedName>
</protein>
<dbReference type="InterPro" id="IPR000722">
    <property type="entry name" value="RNA_pol_asu"/>
</dbReference>
<dbReference type="InterPro" id="IPR007081">
    <property type="entry name" value="RNA_pol_Rpb1_5"/>
</dbReference>
<evidence type="ECO:0000256" key="11">
    <source>
        <dbReference type="ARBA" id="ARBA00023125"/>
    </source>
</evidence>
<keyword evidence="13" id="KW-0539">Nucleus</keyword>
<evidence type="ECO:0000256" key="1">
    <source>
        <dbReference type="ARBA" id="ARBA00004123"/>
    </source>
</evidence>
<dbReference type="Pfam" id="PF04983">
    <property type="entry name" value="RNA_pol_Rpb1_3"/>
    <property type="match status" value="1"/>
</dbReference>
<feature type="region of interest" description="Disordered" evidence="16">
    <location>
        <begin position="1595"/>
        <end position="1668"/>
    </location>
</feature>
<dbReference type="Pfam" id="PF05000">
    <property type="entry name" value="RNA_pol_Rpb1_4"/>
    <property type="match status" value="1"/>
</dbReference>
<evidence type="ECO:0000256" key="3">
    <source>
        <dbReference type="ARBA" id="ARBA00022478"/>
    </source>
</evidence>
<gene>
    <name evidence="18" type="ORF">GFSPODELE1_LOCUS1431</name>
</gene>
<dbReference type="InterPro" id="IPR044893">
    <property type="entry name" value="RNA_pol_Rpb1_clamp_domain"/>
</dbReference>
<keyword evidence="4" id="KW-0597">Phosphoprotein</keyword>
<evidence type="ECO:0000259" key="17">
    <source>
        <dbReference type="SMART" id="SM00663"/>
    </source>
</evidence>
<dbReference type="Gene3D" id="1.10.132.30">
    <property type="match status" value="1"/>
</dbReference>
<proteinExistence type="inferred from homology"/>
<dbReference type="InterPro" id="IPR038593">
    <property type="entry name" value="RNA_pol_Rpb1_7_sf"/>
</dbReference>
<dbReference type="EC" id="2.7.7.6" evidence="15"/>
<evidence type="ECO:0000256" key="14">
    <source>
        <dbReference type="ARBA" id="ARBA00048552"/>
    </source>
</evidence>
<feature type="domain" description="RNA polymerase N-terminal" evidence="17">
    <location>
        <begin position="243"/>
        <end position="546"/>
    </location>
</feature>
<dbReference type="Gene3D" id="3.30.1490.180">
    <property type="entry name" value="RNA polymerase ii"/>
    <property type="match status" value="1"/>
</dbReference>
<dbReference type="Pfam" id="PF04990">
    <property type="entry name" value="RNA_pol_Rpb1_7"/>
    <property type="match status" value="1"/>
</dbReference>
<keyword evidence="5 15" id="KW-0808">Transferase</keyword>
<dbReference type="InterPro" id="IPR042102">
    <property type="entry name" value="RNA_pol_Rpb1_3_sf"/>
</dbReference>
<evidence type="ECO:0000256" key="8">
    <source>
        <dbReference type="ARBA" id="ARBA00022737"/>
    </source>
</evidence>
<dbReference type="InterPro" id="IPR007080">
    <property type="entry name" value="RNA_pol_Rpb1_1"/>
</dbReference>
<feature type="region of interest" description="Disordered" evidence="16">
    <location>
        <begin position="155"/>
        <end position="177"/>
    </location>
</feature>
<dbReference type="InterPro" id="IPR007066">
    <property type="entry name" value="RNA_pol_Rpb1_3"/>
</dbReference>
<organism evidence="18 19">
    <name type="scientific">Somion occarium</name>
    <dbReference type="NCBI Taxonomy" id="3059160"/>
    <lineage>
        <taxon>Eukaryota</taxon>
        <taxon>Fungi</taxon>
        <taxon>Dikarya</taxon>
        <taxon>Basidiomycota</taxon>
        <taxon>Agaricomycotina</taxon>
        <taxon>Agaricomycetes</taxon>
        <taxon>Polyporales</taxon>
        <taxon>Cerrenaceae</taxon>
        <taxon>Somion</taxon>
    </lineage>
</organism>
<dbReference type="InterPro" id="IPR038120">
    <property type="entry name" value="Rpb1_funnel_sf"/>
</dbReference>
<evidence type="ECO:0000313" key="19">
    <source>
        <dbReference type="Proteomes" id="UP001497453"/>
    </source>
</evidence>
<dbReference type="InterPro" id="IPR006592">
    <property type="entry name" value="RNA_pol_N"/>
</dbReference>
<dbReference type="PANTHER" id="PTHR19376:SF37">
    <property type="entry name" value="DNA-DIRECTED RNA POLYMERASE II SUBUNIT RPB1"/>
    <property type="match status" value="1"/>
</dbReference>
<comment type="function">
    <text evidence="15">DNA-dependent RNA polymerase catalyzes the transcription of DNA into RNA using the four ribonucleoside triphosphates as substrates.</text>
</comment>
<keyword evidence="3 15" id="KW-0240">DNA-directed RNA polymerase</keyword>
<dbReference type="InterPro" id="IPR007075">
    <property type="entry name" value="RNA_pol_Rpb1_6"/>
</dbReference>
<sequence length="1784" mass="199904">MLGHQFAYSAAPIRKVKEVQFGILSPEEIKAYSVAKIEHPEVMDESSHKPKMGGLMDPRLGTIDRNFKCQTCGEGMSECPGHFGHIELARPVFHPGFIVKVKKILECICVNCGRLKGDISDPNFADRIRHVRDPKARMQVVWAFCKSKMVCEPDEPREENENMDADEPKKGHGGCGAAQPLIRKEGLKLFVQYKRSKDEDEEVKSLQPDKRLFPPHEVYTALKKISDSDLHILGLSDEYARPEWMILTVLPVPPPPVRPSIAVDGGAMRSEDDLTYKLGDIIKASANVRRCEQEGAPAHVITEFEQLLQFHVATYMDNDIAGIPQALQKSGRPVKAIRARLKGKEGRLRGNLMGKRVDFSARTVITGDPNLELDEVGVPRSIAMNLTYPERVTPYNIAYLQELVRNGPTTYPGARYVVKDTGERIDLRYNKRADAFLQYGWIVERHLKDGDFVLFNRQPSLHKMSMMSHRVKLMPYSTFRLNLSVTPPYNADFDGDEMNMHVPQNEETRAELSQIAWVPRQIISPQANKPVMGIVQDTLCGIRKFTLRDCFLDWTQVQNILLWVPDWDGSIPTPAVIKPKPLWTGKQILSMCIPRGINIHRSPDPKSANPVFDDGMLIENGEILFGIVEKKTVGAAQGGLVHVVFREKGPEATRTLFTGLQQVVNFWLFHNGFSIGIGDTIADKKTMAHITDQIAQRKRNVVQIIDDAAHDRLKAQPGMTIRESFESKVERELNLARDQNGQYAQKNLKEDNNVKQMVVAGSKGSFINISQMSVCVGQQIVEGRRIPFGFRHRTLPHFTKDDFSPEARGFVENSYLRGLTPQEFFFHAMAGREGLIDTAVKTAETGYIQRRLVKALEDVMVCYDGTVRNSLGDLIQFVYGEDGMDGAFIERQNIETFALTDKEFEHDYRVDVTDPSGGFLPGVLQVGLDDSSLELQAKLDEEFTQLSEDRRLMRQFIFPRQDPTMPRYLPVNLQRIVQNAIQIFHIDRRKPSDLEPAYIIDTLRELCSRLVVVRGDDALSAEAQDNATLMFRMHLRATFAARRVLERYHLNREAFEWILGEVEAKFNQALAHPGEMCGTLAAQSIGEPATQMTLNTFHYAGVSSKNVTLGVPRLKEIINVATNIKTPSLSVYLEPEISKDAVLAKNVQQELAYTSLRTVTAAVEIWYDPDPQTTIIEEDAVFVESFFAIPDEEVENKMHLQSPWLLRLELDRAKMIDRKLEMSYVAGRIAESFKTDLFVIWSEDNSEKLIIRCRVLGGADKEEDEMGTVEEDIFLRQLENTMLNTVSLRGVPGIGRVFLMEYDKITVTPEGSISARGEKEWVLETDGVNLKTVMCVEGVDFKRTYSNSCTEVFHVLGIEAARAAIMKELRGVIEFDGSYVNYRHLALLCDLMTHRGTLMAITRHGINRADTGALMRCSFEETVEILMEAAAVGEKDDCHGIAENVMFGQMAPMGTGAFDIALDIDMLKDVIVDHRIPVHANMLAAPVDGGMTPGQVAMTPYDSTSPMWTQEGAFKGESAAFSPLAVNGGEDAASFSYLPFGTSPLGAGAMSPAAPGYSPSSPNAYSPTSPYVPPSPYGGATSPFGATSPYATSPFYDRGGARPTSPTYSPTSPALHLTSPSYSPTSPQYSPTSPSFSPTSPGYSPQSPSFSPTSPRYSPTSPSFSPASPRCKSIVFLYGAHSILIQWPCYRFAKQHPHRCLPRHRSTHRPPPPLLHRQNTRRLRQRIHQPPQHTPRPRQHTARRRHPGHHQVRHNNRTGRHRRIPRIAVTRTALRLHGIEVTVF</sequence>
<dbReference type="NCBIfam" id="NF006336">
    <property type="entry name" value="PRK08566.1"/>
    <property type="match status" value="1"/>
</dbReference>
<dbReference type="Gene3D" id="6.10.250.2940">
    <property type="match status" value="1"/>
</dbReference>
<dbReference type="Pfam" id="PF04997">
    <property type="entry name" value="RNA_pol_Rpb1_1"/>
    <property type="match status" value="1"/>
</dbReference>
<evidence type="ECO:0000256" key="16">
    <source>
        <dbReference type="SAM" id="MobiDB-lite"/>
    </source>
</evidence>
<reference evidence="19" key="1">
    <citation type="submission" date="2024-04" db="EMBL/GenBank/DDBJ databases">
        <authorList>
            <person name="Shaw F."/>
            <person name="Minotto A."/>
        </authorList>
    </citation>
    <scope>NUCLEOTIDE SEQUENCE [LARGE SCALE GENOMIC DNA]</scope>
</reference>
<feature type="region of interest" description="Disordered" evidence="16">
    <location>
        <begin position="1723"/>
        <end position="1759"/>
    </location>
</feature>
<dbReference type="EMBL" id="OZ037944">
    <property type="protein sequence ID" value="CAL1696998.1"/>
    <property type="molecule type" value="Genomic_DNA"/>
</dbReference>
<dbReference type="InterPro" id="IPR045867">
    <property type="entry name" value="DNA-dir_RpoC_beta_prime"/>
</dbReference>
<dbReference type="Gene3D" id="4.10.860.120">
    <property type="entry name" value="RNA polymerase II, clamp domain"/>
    <property type="match status" value="2"/>
</dbReference>
<dbReference type="Pfam" id="PF00623">
    <property type="entry name" value="RNA_pol_Rpb1_2"/>
    <property type="match status" value="1"/>
</dbReference>
<evidence type="ECO:0000256" key="6">
    <source>
        <dbReference type="ARBA" id="ARBA00022695"/>
    </source>
</evidence>
<dbReference type="Pfam" id="PF04998">
    <property type="entry name" value="RNA_pol_Rpb1_5"/>
    <property type="match status" value="1"/>
</dbReference>
<evidence type="ECO:0000256" key="7">
    <source>
        <dbReference type="ARBA" id="ARBA00022723"/>
    </source>
</evidence>
<keyword evidence="9" id="KW-0862">Zinc</keyword>
<keyword evidence="6 15" id="KW-0548">Nucleotidyltransferase</keyword>
<dbReference type="CDD" id="cd02584">
    <property type="entry name" value="RNAP_II_Rpb1_C"/>
    <property type="match status" value="1"/>
</dbReference>
<evidence type="ECO:0000256" key="4">
    <source>
        <dbReference type="ARBA" id="ARBA00022553"/>
    </source>
</evidence>
<name>A0ABP1CQM8_9APHY</name>
<evidence type="ECO:0000256" key="13">
    <source>
        <dbReference type="ARBA" id="ARBA00023242"/>
    </source>
</evidence>
<evidence type="ECO:0000313" key="18">
    <source>
        <dbReference type="EMBL" id="CAL1696998.1"/>
    </source>
</evidence>
<dbReference type="Gene3D" id="1.10.274.100">
    <property type="entry name" value="RNA polymerase Rpb1, domain 3"/>
    <property type="match status" value="1"/>
</dbReference>